<feature type="non-terminal residue" evidence="1">
    <location>
        <position position="139"/>
    </location>
</feature>
<reference evidence="1 2" key="1">
    <citation type="submission" date="2013-11" db="EMBL/GenBank/DDBJ databases">
        <title>Genome sequencing of Stegodyphus mimosarum.</title>
        <authorList>
            <person name="Bechsgaard J."/>
        </authorList>
    </citation>
    <scope>NUCLEOTIDE SEQUENCE [LARGE SCALE GENOMIC DNA]</scope>
</reference>
<protein>
    <submittedName>
        <fullName evidence="1">Uncharacterized protein</fullName>
    </submittedName>
</protein>
<dbReference type="Proteomes" id="UP000054359">
    <property type="component" value="Unassembled WGS sequence"/>
</dbReference>
<evidence type="ECO:0000313" key="2">
    <source>
        <dbReference type="Proteomes" id="UP000054359"/>
    </source>
</evidence>
<evidence type="ECO:0000313" key="1">
    <source>
        <dbReference type="EMBL" id="KFM57948.1"/>
    </source>
</evidence>
<organism evidence="1 2">
    <name type="scientific">Stegodyphus mimosarum</name>
    <name type="common">African social velvet spider</name>
    <dbReference type="NCBI Taxonomy" id="407821"/>
    <lineage>
        <taxon>Eukaryota</taxon>
        <taxon>Metazoa</taxon>
        <taxon>Ecdysozoa</taxon>
        <taxon>Arthropoda</taxon>
        <taxon>Chelicerata</taxon>
        <taxon>Arachnida</taxon>
        <taxon>Araneae</taxon>
        <taxon>Araneomorphae</taxon>
        <taxon>Entelegynae</taxon>
        <taxon>Eresoidea</taxon>
        <taxon>Eresidae</taxon>
        <taxon>Stegodyphus</taxon>
    </lineage>
</organism>
<proteinExistence type="predicted"/>
<gene>
    <name evidence="1" type="ORF">X975_05292</name>
</gene>
<accession>A0A087SYK9</accession>
<dbReference type="AlphaFoldDB" id="A0A087SYK9"/>
<name>A0A087SYK9_STEMI</name>
<dbReference type="EMBL" id="KK112546">
    <property type="protein sequence ID" value="KFM57948.1"/>
    <property type="molecule type" value="Genomic_DNA"/>
</dbReference>
<keyword evidence="2" id="KW-1185">Reference proteome</keyword>
<sequence length="139" mass="15641">MGGAECRRIDHYSKVLVTPQTKSITLAHHLVGEDIGSALVSDFCVFPDSRTRVITKGLRGCLDFADTLFPARFFHRPKSMRRQTIRGVIQHRQRIIRDVLGGTQLMRGHLTAILGQVDVDDGVRPTFDFQLITVTSMHL</sequence>